<dbReference type="CDD" id="cd00531">
    <property type="entry name" value="NTF2_like"/>
    <property type="match status" value="1"/>
</dbReference>
<proteinExistence type="predicted"/>
<reference evidence="2 3" key="1">
    <citation type="submission" date="2019-08" db="EMBL/GenBank/DDBJ databases">
        <authorList>
            <person name="Peeters C."/>
        </authorList>
    </citation>
    <scope>NUCLEOTIDE SEQUENCE [LARGE SCALE GENOMIC DNA]</scope>
    <source>
        <strain evidence="2 3">LMG 30175</strain>
    </source>
</reference>
<accession>A0A5E4S5U7</accession>
<dbReference type="EMBL" id="CABPRZ010000002">
    <property type="protein sequence ID" value="VVD70142.1"/>
    <property type="molecule type" value="Genomic_DNA"/>
</dbReference>
<keyword evidence="3" id="KW-1185">Reference proteome</keyword>
<dbReference type="Proteomes" id="UP000414233">
    <property type="component" value="Unassembled WGS sequence"/>
</dbReference>
<dbReference type="InterPro" id="IPR032710">
    <property type="entry name" value="NTF2-like_dom_sf"/>
</dbReference>
<dbReference type="AlphaFoldDB" id="A0A5E4S5U7"/>
<protein>
    <recommendedName>
        <fullName evidence="1">SnoaL-like domain-containing protein</fullName>
    </recommendedName>
</protein>
<feature type="domain" description="SnoaL-like" evidence="1">
    <location>
        <begin position="7"/>
        <end position="125"/>
    </location>
</feature>
<organism evidence="2 3">
    <name type="scientific">Pandoraea terrae</name>
    <dbReference type="NCBI Taxonomy" id="1537710"/>
    <lineage>
        <taxon>Bacteria</taxon>
        <taxon>Pseudomonadati</taxon>
        <taxon>Pseudomonadota</taxon>
        <taxon>Betaproteobacteria</taxon>
        <taxon>Burkholderiales</taxon>
        <taxon>Burkholderiaceae</taxon>
        <taxon>Pandoraea</taxon>
    </lineage>
</organism>
<dbReference type="Gene3D" id="3.10.450.50">
    <property type="match status" value="1"/>
</dbReference>
<evidence type="ECO:0000259" key="1">
    <source>
        <dbReference type="Pfam" id="PF13577"/>
    </source>
</evidence>
<dbReference type="OrthoDB" id="7605094at2"/>
<dbReference type="RefSeq" id="WP_150695496.1">
    <property type="nucleotide sequence ID" value="NZ_CABPRZ010000002.1"/>
</dbReference>
<name>A0A5E4S5U7_9BURK</name>
<evidence type="ECO:0000313" key="3">
    <source>
        <dbReference type="Proteomes" id="UP000414233"/>
    </source>
</evidence>
<evidence type="ECO:0000313" key="2">
    <source>
        <dbReference type="EMBL" id="VVD70142.1"/>
    </source>
</evidence>
<gene>
    <name evidence="2" type="ORF">PTE30175_00524</name>
</gene>
<dbReference type="Pfam" id="PF13577">
    <property type="entry name" value="SnoaL_4"/>
    <property type="match status" value="1"/>
</dbReference>
<dbReference type="InterPro" id="IPR037401">
    <property type="entry name" value="SnoaL-like"/>
</dbReference>
<dbReference type="SUPFAM" id="SSF54427">
    <property type="entry name" value="NTF2-like"/>
    <property type="match status" value="1"/>
</dbReference>
<sequence>MSAPEHKQHIYELACRYAQAVDRRDFAGVAALFASEASIVGPGFRMDGIDAIVSGMSALNQYSATQHHIHQQFAEVDGNVATAETYCVANHLYTRDGVARKLDWGIRYQDKLCYQDGRWRFVERNLLVDWTQDLPVVG</sequence>